<evidence type="ECO:0000256" key="5">
    <source>
        <dbReference type="ARBA" id="ARBA00022832"/>
    </source>
</evidence>
<comment type="caution">
    <text evidence="16">The sequence shown here is derived from an EMBL/GenBank/DDBJ whole genome shotgun (WGS) entry which is preliminary data.</text>
</comment>
<comment type="subcellular location">
    <subcellularLocation>
        <location evidence="1">Membrane</location>
        <topology evidence="1">Multi-pass membrane protein</topology>
    </subcellularLocation>
</comment>
<feature type="transmembrane region" description="Helical" evidence="14">
    <location>
        <begin position="323"/>
        <end position="344"/>
    </location>
</feature>
<feature type="transmembrane region" description="Helical" evidence="14">
    <location>
        <begin position="206"/>
        <end position="227"/>
    </location>
</feature>
<feature type="transmembrane region" description="Helical" evidence="14">
    <location>
        <begin position="746"/>
        <end position="763"/>
    </location>
</feature>
<evidence type="ECO:0000256" key="3">
    <source>
        <dbReference type="ARBA" id="ARBA00022516"/>
    </source>
</evidence>
<evidence type="ECO:0000256" key="7">
    <source>
        <dbReference type="ARBA" id="ARBA00023002"/>
    </source>
</evidence>
<evidence type="ECO:0000256" key="13">
    <source>
        <dbReference type="SAM" id="MobiDB-lite"/>
    </source>
</evidence>
<name>A0AAN7P6L6_9COLE</name>
<dbReference type="GO" id="GO:0004768">
    <property type="term" value="F:stearoyl-CoA 9-desaturase activity"/>
    <property type="evidence" value="ECO:0007669"/>
    <property type="project" value="TreeGrafter"/>
</dbReference>
<dbReference type="AlphaFoldDB" id="A0AAN7P6L6"/>
<evidence type="ECO:0000256" key="2">
    <source>
        <dbReference type="ARBA" id="ARBA00009295"/>
    </source>
</evidence>
<feature type="region of interest" description="Disordered" evidence="13">
    <location>
        <begin position="510"/>
        <end position="529"/>
    </location>
</feature>
<evidence type="ECO:0000313" key="16">
    <source>
        <dbReference type="EMBL" id="KAK4882160.1"/>
    </source>
</evidence>
<dbReference type="GO" id="GO:0005506">
    <property type="term" value="F:iron ion binding"/>
    <property type="evidence" value="ECO:0007669"/>
    <property type="project" value="TreeGrafter"/>
</dbReference>
<dbReference type="PANTHER" id="PTHR11351:SF31">
    <property type="entry name" value="DESATURASE 1, ISOFORM A-RELATED"/>
    <property type="match status" value="1"/>
</dbReference>
<comment type="similarity">
    <text evidence="2 12">Belongs to the fatty acid desaturase type 1 family.</text>
</comment>
<dbReference type="GO" id="GO:0006636">
    <property type="term" value="P:unsaturated fatty acid biosynthetic process"/>
    <property type="evidence" value="ECO:0007669"/>
    <property type="project" value="TreeGrafter"/>
</dbReference>
<evidence type="ECO:0000256" key="11">
    <source>
        <dbReference type="ARBA" id="ARBA00023160"/>
    </source>
</evidence>
<feature type="transmembrane region" description="Helical" evidence="14">
    <location>
        <begin position="236"/>
        <end position="252"/>
    </location>
</feature>
<gene>
    <name evidence="16" type="ORF">RN001_005479</name>
</gene>
<dbReference type="GO" id="GO:0005789">
    <property type="term" value="C:endoplasmic reticulum membrane"/>
    <property type="evidence" value="ECO:0007669"/>
    <property type="project" value="TreeGrafter"/>
</dbReference>
<keyword evidence="17" id="KW-1185">Reference proteome</keyword>
<organism evidence="16 17">
    <name type="scientific">Aquatica leii</name>
    <dbReference type="NCBI Taxonomy" id="1421715"/>
    <lineage>
        <taxon>Eukaryota</taxon>
        <taxon>Metazoa</taxon>
        <taxon>Ecdysozoa</taxon>
        <taxon>Arthropoda</taxon>
        <taxon>Hexapoda</taxon>
        <taxon>Insecta</taxon>
        <taxon>Pterygota</taxon>
        <taxon>Neoptera</taxon>
        <taxon>Endopterygota</taxon>
        <taxon>Coleoptera</taxon>
        <taxon>Polyphaga</taxon>
        <taxon>Elateriformia</taxon>
        <taxon>Elateroidea</taxon>
        <taxon>Lampyridae</taxon>
        <taxon>Luciolinae</taxon>
        <taxon>Aquatica</taxon>
    </lineage>
</organism>
<accession>A0AAN7P6L6</accession>
<reference evidence="17" key="1">
    <citation type="submission" date="2023-01" db="EMBL/GenBank/DDBJ databases">
        <title>Key to firefly adult light organ development and bioluminescence: homeobox transcription factors regulate luciferase expression and transportation to peroxisome.</title>
        <authorList>
            <person name="Fu X."/>
        </authorList>
    </citation>
    <scope>NUCLEOTIDE SEQUENCE [LARGE SCALE GENOMIC DNA]</scope>
</reference>
<keyword evidence="10 14" id="KW-0472">Membrane</keyword>
<evidence type="ECO:0000256" key="9">
    <source>
        <dbReference type="ARBA" id="ARBA00023098"/>
    </source>
</evidence>
<feature type="region of interest" description="Disordered" evidence="13">
    <location>
        <begin position="856"/>
        <end position="878"/>
    </location>
</feature>
<evidence type="ECO:0000313" key="17">
    <source>
        <dbReference type="Proteomes" id="UP001353858"/>
    </source>
</evidence>
<keyword evidence="3 12" id="KW-0444">Lipid biosynthesis</keyword>
<sequence>MSTAETFGATAGAVQDPVVMENIVEGAPEAVLSPFTVKDLFKSVVHATRTSEVSAVRVKHLLALIPWFSEGLDEDVCPVAGDISTGGAQLLQRMSYIKAFLETELDFIPATMDKYMGKYYNNVLYNGIPWMILILHIIHYLFDVLVNALLKKMRFKEYVRIRLKRSLWYLGFYACSFFYCSATAWKNNIQFPNQIKFIFLDLTEPISGHFFAGYALLSAFYASSFIWEGLQCSHHAFTYLFLTGFCAFTYFFRYIELLIMFASILSVAEVATESMRCIFCAVKLEGSTKNFLQSLFCVYMTFASVIYSLVIPINFALPLVRGLLYNSSSITLVGLNLTLWGWYISTIYSSPLSRLMQHQWYHKKIENKVPECVGSIIECALFQPRDDLAYNLKIIKQEIRERQERVNALKKPKKKTNVLLQTLKCMVALNRKIKDRKERNANLALKHSELAQLNKSVEDVDDNPEIDSDNEVVVAKQEYNQENETDQSLNYSINCEDPKIDVSDQLEATEKSSAEGSVEDSVKFSSKPRMAPNNLNPTGVLFENDEDVTLEELKPVKYQKTAESKVSWIMIILYAYFHVVAVYGFYLMFASAKIWTSLSVIILYEFGILGITAGVHRLWSHRSYKATWQLRLLLTAFQTLAFQDPVIDWARDHRVHHKFNETDADPYNAKRGFFFSHIGWMFARKHPEVKSKGKGIDFSDLFEDPILRFQKNYYFFIMPIVCFILPTFLPMYLWGETFNNSYAINILRYILTLNSTLAVNSVAHRWGTKPYDKNLNPSENLTMSLLTLGEGWHNYHHTFPWDYKTAELGRYSTNLTTGFIDLMAKIGWAYDLKSASEDMVKKRVLRTGDGSHDLWGWGDKDQSKEEQDQAIIENAKDE</sequence>
<evidence type="ECO:0000256" key="8">
    <source>
        <dbReference type="ARBA" id="ARBA00023004"/>
    </source>
</evidence>
<proteinExistence type="inferred from homology"/>
<keyword evidence="6 14" id="KW-1133">Transmembrane helix</keyword>
<dbReference type="InterPro" id="IPR005804">
    <property type="entry name" value="FA_desaturase_dom"/>
</dbReference>
<feature type="transmembrane region" description="Helical" evidence="14">
    <location>
        <begin position="167"/>
        <end position="186"/>
    </location>
</feature>
<keyword evidence="9" id="KW-0443">Lipid metabolism</keyword>
<evidence type="ECO:0000256" key="1">
    <source>
        <dbReference type="ARBA" id="ARBA00004141"/>
    </source>
</evidence>
<comment type="cofactor">
    <cofactor evidence="12">
        <name>Fe(2+)</name>
        <dbReference type="ChEBI" id="CHEBI:29033"/>
    </cofactor>
</comment>
<feature type="transmembrane region" description="Helical" evidence="14">
    <location>
        <begin position="594"/>
        <end position="615"/>
    </location>
</feature>
<dbReference type="Pfam" id="PF00487">
    <property type="entry name" value="FA_desaturase"/>
    <property type="match status" value="1"/>
</dbReference>
<evidence type="ECO:0000259" key="15">
    <source>
        <dbReference type="Pfam" id="PF00487"/>
    </source>
</evidence>
<keyword evidence="5" id="KW-0276">Fatty acid metabolism</keyword>
<evidence type="ECO:0000256" key="14">
    <source>
        <dbReference type="SAM" id="Phobius"/>
    </source>
</evidence>
<feature type="transmembrane region" description="Helical" evidence="14">
    <location>
        <begin position="128"/>
        <end position="146"/>
    </location>
</feature>
<dbReference type="CDD" id="cd03505">
    <property type="entry name" value="Delta9-FADS-like"/>
    <property type="match status" value="1"/>
</dbReference>
<feature type="transmembrane region" description="Helical" evidence="14">
    <location>
        <begin position="294"/>
        <end position="317"/>
    </location>
</feature>
<keyword evidence="11 12" id="KW-0275">Fatty acid biosynthesis</keyword>
<dbReference type="Proteomes" id="UP001353858">
    <property type="component" value="Unassembled WGS sequence"/>
</dbReference>
<feature type="transmembrane region" description="Helical" evidence="14">
    <location>
        <begin position="566"/>
        <end position="588"/>
    </location>
</feature>
<dbReference type="InterPro" id="IPR015876">
    <property type="entry name" value="Acyl-CoA_DS"/>
</dbReference>
<feature type="domain" description="Fatty acid desaturase" evidence="15">
    <location>
        <begin position="603"/>
        <end position="800"/>
    </location>
</feature>
<feature type="transmembrane region" description="Helical" evidence="14">
    <location>
        <begin position="713"/>
        <end position="734"/>
    </location>
</feature>
<keyword evidence="4 12" id="KW-0812">Transmembrane</keyword>
<dbReference type="PRINTS" id="PR00075">
    <property type="entry name" value="FACDDSATRASE"/>
</dbReference>
<evidence type="ECO:0000256" key="12">
    <source>
        <dbReference type="RuleBase" id="RU000581"/>
    </source>
</evidence>
<feature type="compositionally biased region" description="Basic and acidic residues" evidence="13">
    <location>
        <begin position="858"/>
        <end position="867"/>
    </location>
</feature>
<keyword evidence="8" id="KW-0408">Iron</keyword>
<dbReference type="PANTHER" id="PTHR11351">
    <property type="entry name" value="ACYL-COA DESATURASE"/>
    <property type="match status" value="1"/>
</dbReference>
<comment type="domain">
    <text evidence="12">The histidine box domains are involved in binding the catalytic metal ions.</text>
</comment>
<feature type="transmembrane region" description="Helical" evidence="14">
    <location>
        <begin position="258"/>
        <end position="282"/>
    </location>
</feature>
<protein>
    <recommendedName>
        <fullName evidence="15">Fatty acid desaturase domain-containing protein</fullName>
    </recommendedName>
</protein>
<evidence type="ECO:0000256" key="10">
    <source>
        <dbReference type="ARBA" id="ARBA00023136"/>
    </source>
</evidence>
<evidence type="ECO:0000256" key="4">
    <source>
        <dbReference type="ARBA" id="ARBA00022692"/>
    </source>
</evidence>
<dbReference type="EMBL" id="JARPUR010000002">
    <property type="protein sequence ID" value="KAK4882160.1"/>
    <property type="molecule type" value="Genomic_DNA"/>
</dbReference>
<keyword evidence="7 12" id="KW-0560">Oxidoreductase</keyword>
<evidence type="ECO:0000256" key="6">
    <source>
        <dbReference type="ARBA" id="ARBA00022989"/>
    </source>
</evidence>